<comment type="caution">
    <text evidence="3">The sequence shown here is derived from an EMBL/GenBank/DDBJ whole genome shotgun (WGS) entry which is preliminary data.</text>
</comment>
<proteinExistence type="predicted"/>
<evidence type="ECO:0000256" key="1">
    <source>
        <dbReference type="SAM" id="MobiDB-lite"/>
    </source>
</evidence>
<evidence type="ECO:0000313" key="3">
    <source>
        <dbReference type="EMBL" id="OGM08454.1"/>
    </source>
</evidence>
<evidence type="ECO:0000313" key="4">
    <source>
        <dbReference type="Proteomes" id="UP000176939"/>
    </source>
</evidence>
<feature type="domain" description="DUF559" evidence="2">
    <location>
        <begin position="135"/>
        <end position="223"/>
    </location>
</feature>
<feature type="region of interest" description="Disordered" evidence="1">
    <location>
        <begin position="23"/>
        <end position="51"/>
    </location>
</feature>
<feature type="compositionally biased region" description="Basic residues" evidence="1">
    <location>
        <begin position="23"/>
        <end position="37"/>
    </location>
</feature>
<protein>
    <recommendedName>
        <fullName evidence="2">DUF559 domain-containing protein</fullName>
    </recommendedName>
</protein>
<dbReference type="AlphaFoldDB" id="A0A1F7X028"/>
<organism evidence="3 4">
    <name type="scientific">Candidatus Woesebacteria bacterium RBG_13_36_22</name>
    <dbReference type="NCBI Taxonomy" id="1802478"/>
    <lineage>
        <taxon>Bacteria</taxon>
        <taxon>Candidatus Woeseibacteriota</taxon>
    </lineage>
</organism>
<dbReference type="InterPro" id="IPR007569">
    <property type="entry name" value="DUF559"/>
</dbReference>
<name>A0A1F7X028_9BACT</name>
<dbReference type="InterPro" id="IPR011335">
    <property type="entry name" value="Restrct_endonuc-II-like"/>
</dbReference>
<dbReference type="EMBL" id="MGFQ01000045">
    <property type="protein sequence ID" value="OGM08454.1"/>
    <property type="molecule type" value="Genomic_DNA"/>
</dbReference>
<dbReference type="Pfam" id="PF04480">
    <property type="entry name" value="DUF559"/>
    <property type="match status" value="1"/>
</dbReference>
<dbReference type="Proteomes" id="UP000176939">
    <property type="component" value="Unassembled WGS sequence"/>
</dbReference>
<evidence type="ECO:0000259" key="2">
    <source>
        <dbReference type="Pfam" id="PF04480"/>
    </source>
</evidence>
<dbReference type="Gene3D" id="3.40.960.10">
    <property type="entry name" value="VSR Endonuclease"/>
    <property type="match status" value="1"/>
</dbReference>
<accession>A0A1F7X028</accession>
<sequence>MKKGFYHHSEKTKRIMSIIKTGKKRKPFTEKTRKKMSLSKMGTDNPSKRPEVREKIKIKATGRRNLKHSTWMKKNNPMKSEKAKHKVSMHMKENNPAKRVDVRDKLKKIIRERGINEKTRKRMLKGGAAHANSFNRNPSKPQVKLFNLVRELYEGAILNNPCLNYSIDIAIPSLMVAIEYDGSYYHQDTEKDKKRQQEIENQGWKFIRYRDCIPDKERLIEDIKGGINL</sequence>
<gene>
    <name evidence="3" type="ORF">A2Z67_06030</name>
</gene>
<reference evidence="3 4" key="1">
    <citation type="journal article" date="2016" name="Nat. Commun.">
        <title>Thousands of microbial genomes shed light on interconnected biogeochemical processes in an aquifer system.</title>
        <authorList>
            <person name="Anantharaman K."/>
            <person name="Brown C.T."/>
            <person name="Hug L.A."/>
            <person name="Sharon I."/>
            <person name="Castelle C.J."/>
            <person name="Probst A.J."/>
            <person name="Thomas B.C."/>
            <person name="Singh A."/>
            <person name="Wilkins M.J."/>
            <person name="Karaoz U."/>
            <person name="Brodie E.L."/>
            <person name="Williams K.H."/>
            <person name="Hubbard S.S."/>
            <person name="Banfield J.F."/>
        </authorList>
    </citation>
    <scope>NUCLEOTIDE SEQUENCE [LARGE SCALE GENOMIC DNA]</scope>
</reference>
<dbReference type="SUPFAM" id="SSF52980">
    <property type="entry name" value="Restriction endonuclease-like"/>
    <property type="match status" value="1"/>
</dbReference>